<keyword evidence="2" id="KW-1185">Reference proteome</keyword>
<dbReference type="PANTHER" id="PTHR11941:SF54">
    <property type="entry name" value="ENOYL-COA HYDRATASE, MITOCHONDRIAL"/>
    <property type="match status" value="1"/>
</dbReference>
<dbReference type="NCBIfam" id="NF006452">
    <property type="entry name" value="PRK08788.1"/>
    <property type="match status" value="1"/>
</dbReference>
<proteinExistence type="predicted"/>
<name>A0ABT3L3I7_9CYAN</name>
<organism evidence="1 2">
    <name type="scientific">Spirulina subsalsa FACHB-351</name>
    <dbReference type="NCBI Taxonomy" id="234711"/>
    <lineage>
        <taxon>Bacteria</taxon>
        <taxon>Bacillati</taxon>
        <taxon>Cyanobacteriota</taxon>
        <taxon>Cyanophyceae</taxon>
        <taxon>Spirulinales</taxon>
        <taxon>Spirulinaceae</taxon>
        <taxon>Spirulina</taxon>
    </lineage>
</organism>
<dbReference type="PANTHER" id="PTHR11941">
    <property type="entry name" value="ENOYL-COA HYDRATASE-RELATED"/>
    <property type="match status" value="1"/>
</dbReference>
<sequence>MASPLKSPDPKLNTHHFGKQVWANLDYDLRCVWLHWYPTPRPCFNLDMLSSLKEYSLYIQKLHQNEINCASNNSFNYRVLLSEVPGVFNLGGDLERFIHWIRTKNESALLNYGRSCIEVLYANYINYDSSTIGIALIQGLCLGGGFEAALTHDIIVAEERSQFGFPEVLFNLFPGMGAYSFLSRRLGQRLAEDIIHSKKRYSALEMLELGIVNYVVKDGEGIQSVKDLIRQKERNHNSLAGLARTRRISQKLDFSELESVVEVWVKHALQLTDRDLRLMERLANKQMNY</sequence>
<comment type="caution">
    <text evidence="1">The sequence shown here is derived from an EMBL/GenBank/DDBJ whole genome shotgun (WGS) entry which is preliminary data.</text>
</comment>
<accession>A0ABT3L3I7</accession>
<dbReference type="CDD" id="cd06558">
    <property type="entry name" value="crotonase-like"/>
    <property type="match status" value="1"/>
</dbReference>
<dbReference type="InterPro" id="IPR029045">
    <property type="entry name" value="ClpP/crotonase-like_dom_sf"/>
</dbReference>
<dbReference type="SUPFAM" id="SSF52096">
    <property type="entry name" value="ClpP/crotonase"/>
    <property type="match status" value="1"/>
</dbReference>
<dbReference type="InterPro" id="IPR001753">
    <property type="entry name" value="Enoyl-CoA_hydra/iso"/>
</dbReference>
<protein>
    <submittedName>
        <fullName evidence="1">Enoyl-CoA hydratase/isomerase family protein</fullName>
    </submittedName>
</protein>
<dbReference type="Proteomes" id="UP001526426">
    <property type="component" value="Unassembled WGS sequence"/>
</dbReference>
<dbReference type="EMBL" id="JAIHOM010000026">
    <property type="protein sequence ID" value="MCW6036017.1"/>
    <property type="molecule type" value="Genomic_DNA"/>
</dbReference>
<dbReference type="Pfam" id="PF00378">
    <property type="entry name" value="ECH_1"/>
    <property type="match status" value="1"/>
</dbReference>
<reference evidence="1 2" key="1">
    <citation type="submission" date="2021-08" db="EMBL/GenBank/DDBJ databases">
        <title>Draft genome sequence of Spirulina subsalsa with high tolerance to salinity and hype-accumulation of phycocyanin.</title>
        <authorList>
            <person name="Pei H."/>
            <person name="Jiang L."/>
        </authorList>
    </citation>
    <scope>NUCLEOTIDE SEQUENCE [LARGE SCALE GENOMIC DNA]</scope>
    <source>
        <strain evidence="1 2">FACHB-351</strain>
    </source>
</reference>
<dbReference type="Gene3D" id="3.90.226.10">
    <property type="entry name" value="2-enoyl-CoA Hydratase, Chain A, domain 1"/>
    <property type="match status" value="1"/>
</dbReference>
<evidence type="ECO:0000313" key="2">
    <source>
        <dbReference type="Proteomes" id="UP001526426"/>
    </source>
</evidence>
<gene>
    <name evidence="1" type="ORF">K4A83_06990</name>
</gene>
<dbReference type="Gene3D" id="6.20.390.30">
    <property type="match status" value="1"/>
</dbReference>
<evidence type="ECO:0000313" key="1">
    <source>
        <dbReference type="EMBL" id="MCW6036017.1"/>
    </source>
</evidence>
<dbReference type="RefSeq" id="WP_265263750.1">
    <property type="nucleotide sequence ID" value="NZ_JAIHOM010000026.1"/>
</dbReference>